<dbReference type="AlphaFoldDB" id="A0A7E4VQR2"/>
<dbReference type="Proteomes" id="UP000492821">
    <property type="component" value="Unassembled WGS sequence"/>
</dbReference>
<proteinExistence type="predicted"/>
<dbReference type="WBParaSite" id="Pan_g23895.t1">
    <property type="protein sequence ID" value="Pan_g23895.t1"/>
    <property type="gene ID" value="Pan_g23895"/>
</dbReference>
<sequence length="72" mass="7893">MASVSTEVIRIVDVQADVVEAHTFKAVGHRSDVVCFIRLLKRVTTGSMISTTYSELSCISGNQNVMFESLLT</sequence>
<evidence type="ECO:0000313" key="2">
    <source>
        <dbReference type="WBParaSite" id="Pan_g23895.t1"/>
    </source>
</evidence>
<keyword evidence="1" id="KW-1185">Reference proteome</keyword>
<accession>A0A7E4VQR2</accession>
<protein>
    <submittedName>
        <fullName evidence="2">Uncharacterized protein</fullName>
    </submittedName>
</protein>
<reference evidence="2" key="2">
    <citation type="submission" date="2020-10" db="UniProtKB">
        <authorList>
            <consortium name="WormBaseParasite"/>
        </authorList>
    </citation>
    <scope>IDENTIFICATION</scope>
</reference>
<reference evidence="1" key="1">
    <citation type="journal article" date="2013" name="Genetics">
        <title>The draft genome and transcriptome of Panagrellus redivivus are shaped by the harsh demands of a free-living lifestyle.</title>
        <authorList>
            <person name="Srinivasan J."/>
            <person name="Dillman A.R."/>
            <person name="Macchietto M.G."/>
            <person name="Heikkinen L."/>
            <person name="Lakso M."/>
            <person name="Fracchia K.M."/>
            <person name="Antoshechkin I."/>
            <person name="Mortazavi A."/>
            <person name="Wong G."/>
            <person name="Sternberg P.W."/>
        </authorList>
    </citation>
    <scope>NUCLEOTIDE SEQUENCE [LARGE SCALE GENOMIC DNA]</scope>
    <source>
        <strain evidence="1">MT8872</strain>
    </source>
</reference>
<evidence type="ECO:0000313" key="1">
    <source>
        <dbReference type="Proteomes" id="UP000492821"/>
    </source>
</evidence>
<organism evidence="1 2">
    <name type="scientific">Panagrellus redivivus</name>
    <name type="common">Microworm</name>
    <dbReference type="NCBI Taxonomy" id="6233"/>
    <lineage>
        <taxon>Eukaryota</taxon>
        <taxon>Metazoa</taxon>
        <taxon>Ecdysozoa</taxon>
        <taxon>Nematoda</taxon>
        <taxon>Chromadorea</taxon>
        <taxon>Rhabditida</taxon>
        <taxon>Tylenchina</taxon>
        <taxon>Panagrolaimomorpha</taxon>
        <taxon>Panagrolaimoidea</taxon>
        <taxon>Panagrolaimidae</taxon>
        <taxon>Panagrellus</taxon>
    </lineage>
</organism>
<name>A0A7E4VQR2_PANRE</name>